<feature type="domain" description="PAS" evidence="8">
    <location>
        <begin position="98"/>
        <end position="154"/>
    </location>
</feature>
<feature type="region of interest" description="Disordered" evidence="7">
    <location>
        <begin position="725"/>
        <end position="751"/>
    </location>
</feature>
<dbReference type="PANTHER" id="PTHR23043:SF17">
    <property type="entry name" value="PROTEIN SIMILAR"/>
    <property type="match status" value="1"/>
</dbReference>
<keyword evidence="6" id="KW-0539">Nucleus</keyword>
<evidence type="ECO:0000256" key="4">
    <source>
        <dbReference type="ARBA" id="ARBA00023125"/>
    </source>
</evidence>
<dbReference type="GO" id="GO:0046983">
    <property type="term" value="F:protein dimerization activity"/>
    <property type="evidence" value="ECO:0007669"/>
    <property type="project" value="InterPro"/>
</dbReference>
<evidence type="ECO:0000256" key="6">
    <source>
        <dbReference type="ARBA" id="ARBA00023242"/>
    </source>
</evidence>
<dbReference type="Pfam" id="PF08447">
    <property type="entry name" value="PAS_3"/>
    <property type="match status" value="1"/>
</dbReference>
<keyword evidence="4" id="KW-0238">DNA-binding</keyword>
<keyword evidence="3" id="KW-0805">Transcription regulation</keyword>
<feature type="domain" description="BHLH" evidence="9">
    <location>
        <begin position="11"/>
        <end position="64"/>
    </location>
</feature>
<keyword evidence="5" id="KW-0804">Transcription</keyword>
<organism evidence="10 11">
    <name type="scientific">Pocillopora meandrina</name>
    <dbReference type="NCBI Taxonomy" id="46732"/>
    <lineage>
        <taxon>Eukaryota</taxon>
        <taxon>Metazoa</taxon>
        <taxon>Cnidaria</taxon>
        <taxon>Anthozoa</taxon>
        <taxon>Hexacorallia</taxon>
        <taxon>Scleractinia</taxon>
        <taxon>Astrocoeniina</taxon>
        <taxon>Pocilloporidae</taxon>
        <taxon>Pocillopora</taxon>
    </lineage>
</organism>
<dbReference type="InterPro" id="IPR000014">
    <property type="entry name" value="PAS"/>
</dbReference>
<dbReference type="InterPro" id="IPR035965">
    <property type="entry name" value="PAS-like_dom_sf"/>
</dbReference>
<accession>A0AAU9X255</accession>
<dbReference type="GO" id="GO:0000981">
    <property type="term" value="F:DNA-binding transcription factor activity, RNA polymerase II-specific"/>
    <property type="evidence" value="ECO:0007669"/>
    <property type="project" value="TreeGrafter"/>
</dbReference>
<dbReference type="InterPro" id="IPR013767">
    <property type="entry name" value="PAS_fold"/>
</dbReference>
<dbReference type="EMBL" id="CALNXJ010000028">
    <property type="protein sequence ID" value="CAH3133843.1"/>
    <property type="molecule type" value="Genomic_DNA"/>
</dbReference>
<dbReference type="Gene3D" id="3.30.450.20">
    <property type="entry name" value="PAS domain"/>
    <property type="match status" value="2"/>
</dbReference>
<evidence type="ECO:0000259" key="8">
    <source>
        <dbReference type="PROSITE" id="PS50112"/>
    </source>
</evidence>
<dbReference type="InterPro" id="IPR011598">
    <property type="entry name" value="bHLH_dom"/>
</dbReference>
<evidence type="ECO:0000256" key="2">
    <source>
        <dbReference type="ARBA" id="ARBA00022737"/>
    </source>
</evidence>
<dbReference type="AlphaFoldDB" id="A0AAU9X255"/>
<feature type="compositionally biased region" description="Low complexity" evidence="7">
    <location>
        <begin position="726"/>
        <end position="751"/>
    </location>
</feature>
<evidence type="ECO:0000259" key="9">
    <source>
        <dbReference type="PROSITE" id="PS50888"/>
    </source>
</evidence>
<feature type="compositionally biased region" description="Basic residues" evidence="7">
    <location>
        <begin position="1"/>
        <end position="11"/>
    </location>
</feature>
<evidence type="ECO:0000313" key="11">
    <source>
        <dbReference type="Proteomes" id="UP001159428"/>
    </source>
</evidence>
<dbReference type="Proteomes" id="UP001159428">
    <property type="component" value="Unassembled WGS sequence"/>
</dbReference>
<feature type="region of interest" description="Disordered" evidence="7">
    <location>
        <begin position="582"/>
        <end position="640"/>
    </location>
</feature>
<dbReference type="CDD" id="cd19696">
    <property type="entry name" value="bHLH-PAS_AhR_like"/>
    <property type="match status" value="1"/>
</dbReference>
<dbReference type="GO" id="GO:0005634">
    <property type="term" value="C:nucleus"/>
    <property type="evidence" value="ECO:0007669"/>
    <property type="project" value="UniProtKB-SubCell"/>
</dbReference>
<dbReference type="SMART" id="SM00091">
    <property type="entry name" value="PAS"/>
    <property type="match status" value="1"/>
</dbReference>
<dbReference type="SUPFAM" id="SSF47459">
    <property type="entry name" value="HLH, helix-loop-helix DNA-binding domain"/>
    <property type="match status" value="1"/>
</dbReference>
<feature type="region of interest" description="Disordered" evidence="7">
    <location>
        <begin position="1"/>
        <end position="21"/>
    </location>
</feature>
<dbReference type="Pfam" id="PF00989">
    <property type="entry name" value="PAS"/>
    <property type="match status" value="1"/>
</dbReference>
<keyword evidence="11" id="KW-1185">Reference proteome</keyword>
<evidence type="ECO:0008006" key="12">
    <source>
        <dbReference type="Google" id="ProtNLM"/>
    </source>
</evidence>
<dbReference type="PANTHER" id="PTHR23043">
    <property type="entry name" value="HYPOXIA-INDUCIBLE FACTOR 1 ALPHA"/>
    <property type="match status" value="1"/>
</dbReference>
<dbReference type="CDD" id="cd00130">
    <property type="entry name" value="PAS"/>
    <property type="match status" value="1"/>
</dbReference>
<evidence type="ECO:0000256" key="3">
    <source>
        <dbReference type="ARBA" id="ARBA00023015"/>
    </source>
</evidence>
<feature type="region of interest" description="Disordered" evidence="7">
    <location>
        <begin position="377"/>
        <end position="403"/>
    </location>
</feature>
<comment type="caution">
    <text evidence="10">The sequence shown here is derived from an EMBL/GenBank/DDBJ whole genome shotgun (WGS) entry which is preliminary data.</text>
</comment>
<name>A0AAU9X255_9CNID</name>
<dbReference type="InterPro" id="IPR013655">
    <property type="entry name" value="PAS_fold_3"/>
</dbReference>
<dbReference type="SMART" id="SM00353">
    <property type="entry name" value="HLH"/>
    <property type="match status" value="1"/>
</dbReference>
<evidence type="ECO:0000256" key="7">
    <source>
        <dbReference type="SAM" id="MobiDB-lite"/>
    </source>
</evidence>
<protein>
    <recommendedName>
        <fullName evidence="12">Aryl hydrocarbon receptor</fullName>
    </recommendedName>
</protein>
<dbReference type="Gene3D" id="4.10.280.10">
    <property type="entry name" value="Helix-loop-helix DNA-binding domain"/>
    <property type="match status" value="1"/>
</dbReference>
<dbReference type="InterPro" id="IPR036638">
    <property type="entry name" value="HLH_DNA-bd_sf"/>
</dbReference>
<sequence>MSTAKRKKRSSSLKGSLNPSKRHRDRFNIELDNLAKLLPFPHDVIQKLDKLSILRLSASYLRAKNFFKGQQWTEENKVGKLSDGPPDFEGNGIFSKLLLDALDGFVIVLTREFEVFYASETVQDYLGLAQASVIHQDFLRFIHVDDHDLIRKNLLPFPEDEEEQKIRILDEENDGIASETGSTCSSDEQGKDVETERSFVCRMKCILNTSAGFFKPFRCSGRLREMTLPDCERREYGLFMICTPLETVSSSVLEIRLKTSLFCTKNRMDLSFMDIDQKGRSLLGYHKRDIALQSSYCMIHFDDIPVLKTLHGDLMSTGKCQGTFRMLNKNLKWQWLTGTAQVVFKGSEPDFIITTNRPLSEEEGEEILRQRGEFPALPFTASDSGSPSPRSPRSPGSISNYSNGGSPLGVPWGDFSATSDFKYPPMPASHKYSSTNGRIKRKNVPDGFVKSPASGSAPNPMLQEGDLNSPLLQQHPSSPFLADALLSSATSCTSTPMTPEEPELFDLGVDIQAELEKDAPELSDFMLLDPQDLTLEDLHLEPLDNTGGGGDLLQGMDPPTYEEALLLATDCLSIACNSDSNNLTSPDGSQPSLSQSPPKNLEHFSPKAQMAPSPYPSPAGHPSPHMSPGGLPTPDPSPVGHCNPAPARVNISWQGMGQMKVSKPPQAPPPQMQSKSALISTTIKKKERHEMYGSSCITGQQHPNPMVSPRGMQHGVQGNWMHQNHQNQVQQAPRNIQQPQQQQQQQQQQHQYPDWKMQQHTIQQSAMQNFGGQRTATVMGTENAVYATNMQGGKWDLNVPPLFEDTLPTLEYDGGLGYMKTASQQNMVGTGHLQHHGWDPQVDILSPPYQEDYHSGFGFQGNPLPANSQGQTTLGWG</sequence>
<dbReference type="GO" id="GO:0000977">
    <property type="term" value="F:RNA polymerase II transcription regulatory region sequence-specific DNA binding"/>
    <property type="evidence" value="ECO:0007669"/>
    <property type="project" value="TreeGrafter"/>
</dbReference>
<reference evidence="10 11" key="1">
    <citation type="submission" date="2022-05" db="EMBL/GenBank/DDBJ databases">
        <authorList>
            <consortium name="Genoscope - CEA"/>
            <person name="William W."/>
        </authorList>
    </citation>
    <scope>NUCLEOTIDE SEQUENCE [LARGE SCALE GENOMIC DNA]</scope>
</reference>
<gene>
    <name evidence="10" type="ORF">PMEA_00015569</name>
</gene>
<dbReference type="PROSITE" id="PS50888">
    <property type="entry name" value="BHLH"/>
    <property type="match status" value="1"/>
</dbReference>
<keyword evidence="2" id="KW-0677">Repeat</keyword>
<dbReference type="Pfam" id="PF00010">
    <property type="entry name" value="HLH"/>
    <property type="match status" value="1"/>
</dbReference>
<feature type="compositionally biased region" description="Polar residues" evidence="7">
    <location>
        <begin position="582"/>
        <end position="598"/>
    </location>
</feature>
<dbReference type="PROSITE" id="PS50112">
    <property type="entry name" value="PAS"/>
    <property type="match status" value="1"/>
</dbReference>
<proteinExistence type="predicted"/>
<feature type="compositionally biased region" description="Low complexity" evidence="7">
    <location>
        <begin position="382"/>
        <end position="399"/>
    </location>
</feature>
<evidence type="ECO:0000256" key="5">
    <source>
        <dbReference type="ARBA" id="ARBA00023163"/>
    </source>
</evidence>
<comment type="subcellular location">
    <subcellularLocation>
        <location evidence="1">Nucleus</location>
    </subcellularLocation>
</comment>
<feature type="region of interest" description="Disordered" evidence="7">
    <location>
        <begin position="448"/>
        <end position="476"/>
    </location>
</feature>
<evidence type="ECO:0000256" key="1">
    <source>
        <dbReference type="ARBA" id="ARBA00004123"/>
    </source>
</evidence>
<dbReference type="SUPFAM" id="SSF55785">
    <property type="entry name" value="PYP-like sensor domain (PAS domain)"/>
    <property type="match status" value="2"/>
</dbReference>
<evidence type="ECO:0000313" key="10">
    <source>
        <dbReference type="EMBL" id="CAH3133843.1"/>
    </source>
</evidence>